<feature type="transmembrane region" description="Helical" evidence="1">
    <location>
        <begin position="132"/>
        <end position="152"/>
    </location>
</feature>
<dbReference type="RefSeq" id="WP_186893291.1">
    <property type="nucleotide sequence ID" value="NZ_WJBE01000002.1"/>
</dbReference>
<evidence type="ECO:0000313" key="3">
    <source>
        <dbReference type="Proteomes" id="UP000622405"/>
    </source>
</evidence>
<name>A0ABR6YU07_9FIRM</name>
<dbReference type="InterPro" id="IPR049458">
    <property type="entry name" value="EpsG-like"/>
</dbReference>
<dbReference type="EMBL" id="WJBE01000002">
    <property type="protein sequence ID" value="MBC3898674.1"/>
    <property type="molecule type" value="Genomic_DNA"/>
</dbReference>
<dbReference type="Proteomes" id="UP000622405">
    <property type="component" value="Unassembled WGS sequence"/>
</dbReference>
<feature type="transmembrane region" description="Helical" evidence="1">
    <location>
        <begin position="172"/>
        <end position="196"/>
    </location>
</feature>
<feature type="transmembrane region" description="Helical" evidence="1">
    <location>
        <begin position="332"/>
        <end position="350"/>
    </location>
</feature>
<evidence type="ECO:0000256" key="1">
    <source>
        <dbReference type="SAM" id="Phobius"/>
    </source>
</evidence>
<protein>
    <recommendedName>
        <fullName evidence="4">EpsG family protein</fullName>
    </recommendedName>
</protein>
<dbReference type="Pfam" id="PF14897">
    <property type="entry name" value="EpsG"/>
    <property type="match status" value="1"/>
</dbReference>
<keyword evidence="1" id="KW-0472">Membrane</keyword>
<feature type="transmembrane region" description="Helical" evidence="1">
    <location>
        <begin position="31"/>
        <end position="47"/>
    </location>
</feature>
<evidence type="ECO:0000313" key="2">
    <source>
        <dbReference type="EMBL" id="MBC3898674.1"/>
    </source>
</evidence>
<feature type="transmembrane region" description="Helical" evidence="1">
    <location>
        <begin position="279"/>
        <end position="300"/>
    </location>
</feature>
<evidence type="ECO:0008006" key="4">
    <source>
        <dbReference type="Google" id="ProtNLM"/>
    </source>
</evidence>
<feature type="transmembrane region" description="Helical" evidence="1">
    <location>
        <begin position="306"/>
        <end position="325"/>
    </location>
</feature>
<feature type="transmembrane region" description="Helical" evidence="1">
    <location>
        <begin position="252"/>
        <end position="270"/>
    </location>
</feature>
<comment type="caution">
    <text evidence="2">The sequence shown here is derived from an EMBL/GenBank/DDBJ whole genome shotgun (WGS) entry which is preliminary data.</text>
</comment>
<gene>
    <name evidence="2" type="ORF">GH811_03480</name>
</gene>
<feature type="transmembrane region" description="Helical" evidence="1">
    <location>
        <begin position="208"/>
        <end position="232"/>
    </location>
</feature>
<feature type="transmembrane region" description="Helical" evidence="1">
    <location>
        <begin position="102"/>
        <end position="120"/>
    </location>
</feature>
<proteinExistence type="predicted"/>
<keyword evidence="3" id="KW-1185">Reference proteome</keyword>
<reference evidence="2 3" key="1">
    <citation type="journal article" date="2020" name="mSystems">
        <title>Defining Genomic and Predicted Metabolic Features of the Acetobacterium Genus.</title>
        <authorList>
            <person name="Ross D.E."/>
            <person name="Marshall C.W."/>
            <person name="Gulliver D."/>
            <person name="May H.D."/>
            <person name="Norman R.S."/>
        </authorList>
    </citation>
    <scope>NUCLEOTIDE SEQUENCE [LARGE SCALE GENOMIC DNA]</scope>
    <source>
        <strain evidence="2 3">DSM 4132</strain>
    </source>
</reference>
<sequence>MIPYIALTISITILPFFFSNKTEKKRVKGKKITCIISFVLLLALMGFRNESMGMYDTQYVYHPIFNSLLNINFGNITDIVNSQQGLLMYYIMKIFQIFSKDYNQWVFFSSIPFLAVYSIFVYKRCNKATECMFAFMFFIFIRIFTSGFYLQRHFFAMTFFLLAYDALLEKKYIRYVIFAILAFSVHPTAIFVVLLYPLSKMRLNGKQAILLIAAYFGVTLLGKNIFNTLFTYLSVSDYSYYAHYFSSRGFDVNTIGIVLTVLLLIYYAIIKLFSIKDDYVLEAFNLFAVGTVLTMGSSFISEMYRIAYFFLVCGIPGFSIAIGQIKKRNERIICFCIIYGLLCVYFWPVITDARANLYPYISMFK</sequence>
<keyword evidence="1" id="KW-1133">Transmembrane helix</keyword>
<accession>A0ABR6YU07</accession>
<organism evidence="2 3">
    <name type="scientific">Acetobacterium malicum</name>
    <dbReference type="NCBI Taxonomy" id="52692"/>
    <lineage>
        <taxon>Bacteria</taxon>
        <taxon>Bacillati</taxon>
        <taxon>Bacillota</taxon>
        <taxon>Clostridia</taxon>
        <taxon>Eubacteriales</taxon>
        <taxon>Eubacteriaceae</taxon>
        <taxon>Acetobacterium</taxon>
    </lineage>
</organism>
<keyword evidence="1" id="KW-0812">Transmembrane</keyword>